<dbReference type="InterPro" id="IPR018356">
    <property type="entry name" value="Tscrpt_reg_HTH_DeoR_CS"/>
</dbReference>
<dbReference type="PANTHER" id="PTHR30363">
    <property type="entry name" value="HTH-TYPE TRANSCRIPTIONAL REGULATOR SRLR-RELATED"/>
    <property type="match status" value="1"/>
</dbReference>
<dbReference type="Pfam" id="PF00455">
    <property type="entry name" value="DeoRC"/>
    <property type="match status" value="1"/>
</dbReference>
<protein>
    <submittedName>
        <fullName evidence="5">DeoR/GlpR transcriptional regulator</fullName>
    </submittedName>
</protein>
<dbReference type="PRINTS" id="PR00037">
    <property type="entry name" value="HTHLACR"/>
</dbReference>
<dbReference type="InterPro" id="IPR050313">
    <property type="entry name" value="Carb_Metab_HTH_regulators"/>
</dbReference>
<organism evidence="5 6">
    <name type="scientific">Oceaniradius stylonematis</name>
    <dbReference type="NCBI Taxonomy" id="2184161"/>
    <lineage>
        <taxon>Bacteria</taxon>
        <taxon>Pseudomonadati</taxon>
        <taxon>Pseudomonadota</taxon>
        <taxon>Alphaproteobacteria</taxon>
        <taxon>Hyphomicrobiales</taxon>
        <taxon>Ahrensiaceae</taxon>
        <taxon>Oceaniradius</taxon>
    </lineage>
</organism>
<dbReference type="SMART" id="SM01134">
    <property type="entry name" value="DeoRC"/>
    <property type="match status" value="1"/>
</dbReference>
<dbReference type="SUPFAM" id="SSF100950">
    <property type="entry name" value="NagB/RpiA/CoA transferase-like"/>
    <property type="match status" value="1"/>
</dbReference>
<dbReference type="Pfam" id="PF08220">
    <property type="entry name" value="HTH_DeoR"/>
    <property type="match status" value="1"/>
</dbReference>
<dbReference type="SMART" id="SM00420">
    <property type="entry name" value="HTH_DEOR"/>
    <property type="match status" value="1"/>
</dbReference>
<feature type="domain" description="HTH deoR-type" evidence="4">
    <location>
        <begin position="3"/>
        <end position="58"/>
    </location>
</feature>
<sequence length="251" mass="26657">MKLKKRHGDIVDAVNRHGRVGVEQLATRFGVSAETIRRDLTVLNDAGRLQKVHGGAKRARLFTEASFEDRMGEDAGAKLLIARKVTDIIGPGDTIFIDTGSTTLACAAALAETAPLTVITNSVHIAQTFDKARNGSSVFLVGGEFGSGNDQTLGTMAVEQIGGFQADYAILTVAAINAETGAMDASFHEAQIARAMRRNARDTIIVATAAKAGRSAAYRLCRLDEIDMLVTDRAPDGAFAKALATARVEVR</sequence>
<keyword evidence="6" id="KW-1185">Reference proteome</keyword>
<dbReference type="InterPro" id="IPR001034">
    <property type="entry name" value="DeoR_HTH"/>
</dbReference>
<dbReference type="InterPro" id="IPR037171">
    <property type="entry name" value="NagB/RpiA_transferase-like"/>
</dbReference>
<dbReference type="AlphaFoldDB" id="A0A3A8AAP3"/>
<dbReference type="OrthoDB" id="7688673at2"/>
<name>A0A3A8AAP3_9HYPH</name>
<gene>
    <name evidence="5" type="ORF">DEM25_006245</name>
</gene>
<dbReference type="Gene3D" id="3.40.50.1360">
    <property type="match status" value="1"/>
</dbReference>
<proteinExistence type="predicted"/>
<evidence type="ECO:0000259" key="4">
    <source>
        <dbReference type="PROSITE" id="PS51000"/>
    </source>
</evidence>
<dbReference type="RefSeq" id="WP_109768887.1">
    <property type="nucleotide sequence ID" value="NZ_OZ252232.1"/>
</dbReference>
<dbReference type="GO" id="GO:0003700">
    <property type="term" value="F:DNA-binding transcription factor activity"/>
    <property type="evidence" value="ECO:0007669"/>
    <property type="project" value="InterPro"/>
</dbReference>
<keyword evidence="3" id="KW-0804">Transcription</keyword>
<keyword evidence="1" id="KW-0805">Transcription regulation</keyword>
<keyword evidence="2" id="KW-0238">DNA-binding</keyword>
<dbReference type="Proteomes" id="UP000246132">
    <property type="component" value="Unassembled WGS sequence"/>
</dbReference>
<evidence type="ECO:0000313" key="6">
    <source>
        <dbReference type="Proteomes" id="UP000246132"/>
    </source>
</evidence>
<dbReference type="EMBL" id="QFWV02000004">
    <property type="protein sequence ID" value="RKF07402.1"/>
    <property type="molecule type" value="Genomic_DNA"/>
</dbReference>
<dbReference type="InterPro" id="IPR036390">
    <property type="entry name" value="WH_DNA-bd_sf"/>
</dbReference>
<evidence type="ECO:0000256" key="3">
    <source>
        <dbReference type="ARBA" id="ARBA00023163"/>
    </source>
</evidence>
<evidence type="ECO:0000256" key="1">
    <source>
        <dbReference type="ARBA" id="ARBA00023015"/>
    </source>
</evidence>
<evidence type="ECO:0000256" key="2">
    <source>
        <dbReference type="ARBA" id="ARBA00023125"/>
    </source>
</evidence>
<accession>A0A3A8AAP3</accession>
<evidence type="ECO:0000313" key="5">
    <source>
        <dbReference type="EMBL" id="RKF07402.1"/>
    </source>
</evidence>
<dbReference type="PANTHER" id="PTHR30363:SF44">
    <property type="entry name" value="AGA OPERON TRANSCRIPTIONAL REPRESSOR-RELATED"/>
    <property type="match status" value="1"/>
</dbReference>
<dbReference type="Gene3D" id="1.10.10.10">
    <property type="entry name" value="Winged helix-like DNA-binding domain superfamily/Winged helix DNA-binding domain"/>
    <property type="match status" value="1"/>
</dbReference>
<dbReference type="PROSITE" id="PS51000">
    <property type="entry name" value="HTH_DEOR_2"/>
    <property type="match status" value="1"/>
</dbReference>
<dbReference type="InterPro" id="IPR036388">
    <property type="entry name" value="WH-like_DNA-bd_sf"/>
</dbReference>
<dbReference type="GO" id="GO:0003677">
    <property type="term" value="F:DNA binding"/>
    <property type="evidence" value="ECO:0007669"/>
    <property type="project" value="UniProtKB-KW"/>
</dbReference>
<dbReference type="PROSITE" id="PS00894">
    <property type="entry name" value="HTH_DEOR_1"/>
    <property type="match status" value="1"/>
</dbReference>
<reference evidence="5 6" key="1">
    <citation type="journal article" date="2018" name="Int. J. Syst. Bacteriol.">
        <title>Oceaniradius stylonemae gen. nov., sp. nov., isolated from a red alga, Stylonema cornu-cervi.</title>
        <authorList>
            <person name="Jeong S."/>
        </authorList>
    </citation>
    <scope>NUCLEOTIDE SEQUENCE [LARGE SCALE GENOMIC DNA]</scope>
    <source>
        <strain evidence="5 6">StC1</strain>
    </source>
</reference>
<dbReference type="SUPFAM" id="SSF46785">
    <property type="entry name" value="Winged helix' DNA-binding domain"/>
    <property type="match status" value="1"/>
</dbReference>
<comment type="caution">
    <text evidence="5">The sequence shown here is derived from an EMBL/GenBank/DDBJ whole genome shotgun (WGS) entry which is preliminary data.</text>
</comment>
<dbReference type="InterPro" id="IPR014036">
    <property type="entry name" value="DeoR-like_C"/>
</dbReference>